<evidence type="ECO:0000256" key="2">
    <source>
        <dbReference type="SAM" id="Phobius"/>
    </source>
</evidence>
<name>A0AAW2HV03_9NEOP</name>
<sequence length="154" mass="18040">MAASQMSTRCLRMSYASVKSMRNPYKNLKCHRTAGRIVCIKWNNENGWNNEINGEIFQTLIPVLNESLEKKFQTNGYQSERHSRVITLLWLFSEWFYLSFKVINIVLVNFSSLNIFFWSIGTTKKEGKFFDEPSDEGEKGNQPEWKGKPDVSRR</sequence>
<gene>
    <name evidence="3" type="ORF">PYX00_005843</name>
</gene>
<protein>
    <submittedName>
        <fullName evidence="3">Uncharacterized protein</fullName>
    </submittedName>
</protein>
<feature type="transmembrane region" description="Helical" evidence="2">
    <location>
        <begin position="95"/>
        <end position="118"/>
    </location>
</feature>
<keyword evidence="2" id="KW-0812">Transmembrane</keyword>
<comment type="caution">
    <text evidence="3">The sequence shown here is derived from an EMBL/GenBank/DDBJ whole genome shotgun (WGS) entry which is preliminary data.</text>
</comment>
<reference evidence="3" key="1">
    <citation type="journal article" date="2024" name="Gigascience">
        <title>Chromosome-level genome of the poultry shaft louse Menopon gallinae provides insight into the host-switching and adaptive evolution of parasitic lice.</title>
        <authorList>
            <person name="Xu Y."/>
            <person name="Ma L."/>
            <person name="Liu S."/>
            <person name="Liang Y."/>
            <person name="Liu Q."/>
            <person name="He Z."/>
            <person name="Tian L."/>
            <person name="Duan Y."/>
            <person name="Cai W."/>
            <person name="Li H."/>
            <person name="Song F."/>
        </authorList>
    </citation>
    <scope>NUCLEOTIDE SEQUENCE</scope>
    <source>
        <strain evidence="3">Cailab_2023a</strain>
    </source>
</reference>
<dbReference type="EMBL" id="JARGDH010000003">
    <property type="protein sequence ID" value="KAL0273085.1"/>
    <property type="molecule type" value="Genomic_DNA"/>
</dbReference>
<dbReference type="AlphaFoldDB" id="A0AAW2HV03"/>
<proteinExistence type="predicted"/>
<feature type="region of interest" description="Disordered" evidence="1">
    <location>
        <begin position="129"/>
        <end position="154"/>
    </location>
</feature>
<organism evidence="3">
    <name type="scientific">Menopon gallinae</name>
    <name type="common">poultry shaft louse</name>
    <dbReference type="NCBI Taxonomy" id="328185"/>
    <lineage>
        <taxon>Eukaryota</taxon>
        <taxon>Metazoa</taxon>
        <taxon>Ecdysozoa</taxon>
        <taxon>Arthropoda</taxon>
        <taxon>Hexapoda</taxon>
        <taxon>Insecta</taxon>
        <taxon>Pterygota</taxon>
        <taxon>Neoptera</taxon>
        <taxon>Paraneoptera</taxon>
        <taxon>Psocodea</taxon>
        <taxon>Troctomorpha</taxon>
        <taxon>Phthiraptera</taxon>
        <taxon>Amblycera</taxon>
        <taxon>Menoponidae</taxon>
        <taxon>Menopon</taxon>
    </lineage>
</organism>
<accession>A0AAW2HV03</accession>
<keyword evidence="2" id="KW-1133">Transmembrane helix</keyword>
<evidence type="ECO:0000313" key="3">
    <source>
        <dbReference type="EMBL" id="KAL0273085.1"/>
    </source>
</evidence>
<evidence type="ECO:0000256" key="1">
    <source>
        <dbReference type="SAM" id="MobiDB-lite"/>
    </source>
</evidence>
<keyword evidence="2" id="KW-0472">Membrane</keyword>